<protein>
    <submittedName>
        <fullName evidence="1">DUF4827 domain-containing protein</fullName>
    </submittedName>
</protein>
<proteinExistence type="predicted"/>
<dbReference type="Proteomes" id="UP000278983">
    <property type="component" value="Unassembled WGS sequence"/>
</dbReference>
<evidence type="ECO:0000313" key="2">
    <source>
        <dbReference type="Proteomes" id="UP000278983"/>
    </source>
</evidence>
<accession>A0A432LMZ0</accession>
<dbReference type="Gene3D" id="3.10.50.40">
    <property type="match status" value="1"/>
</dbReference>
<gene>
    <name evidence="1" type="ORF">EHV08_11275</name>
</gene>
<dbReference type="InterPro" id="IPR032252">
    <property type="entry name" value="DUF4827"/>
</dbReference>
<dbReference type="InterPro" id="IPR046357">
    <property type="entry name" value="PPIase_dom_sf"/>
</dbReference>
<reference evidence="1 2" key="1">
    <citation type="submission" date="2018-12" db="EMBL/GenBank/DDBJ databases">
        <title>Genome sequencing of Prevotella sp. KCOM 3155 (= JS262).</title>
        <authorList>
            <person name="Kook J.-K."/>
            <person name="Park S.-N."/>
            <person name="Lim Y.K."/>
        </authorList>
    </citation>
    <scope>NUCLEOTIDE SEQUENCE [LARGE SCALE GENOMIC DNA]</scope>
    <source>
        <strain evidence="1 2">KCOM 3155</strain>
    </source>
</reference>
<organism evidence="1 2">
    <name type="scientific">Prevotella koreensis</name>
    <dbReference type="NCBI Taxonomy" id="2490854"/>
    <lineage>
        <taxon>Bacteria</taxon>
        <taxon>Pseudomonadati</taxon>
        <taxon>Bacteroidota</taxon>
        <taxon>Bacteroidia</taxon>
        <taxon>Bacteroidales</taxon>
        <taxon>Prevotellaceae</taxon>
        <taxon>Prevotella</taxon>
    </lineage>
</organism>
<dbReference type="AlphaFoldDB" id="A0A432LMZ0"/>
<dbReference type="OrthoDB" id="1096383at2"/>
<name>A0A432LMZ0_9BACT</name>
<sequence length="213" mass="23998">MKETLFALLAIAAFMMTASCNKVETYAEKTEKENKAIKLFIKEKKIKVISENVFEQQGFTTNVKENEYVLFKSSGVYMQVERKGCGKLINNGETATILCRFTEKNIFTDSIMLDNRLFHQFSSIPDKMTVTNTSGTFTASFDMNNSLMYHAYGSASVPSGWLTPLSYIKIGRQSNNEEEIAKVNLIVPHSQGHSHASSGVYPCFYTITYERGN</sequence>
<comment type="caution">
    <text evidence="1">The sequence shown here is derived from an EMBL/GenBank/DDBJ whole genome shotgun (WGS) entry which is preliminary data.</text>
</comment>
<dbReference type="PROSITE" id="PS51257">
    <property type="entry name" value="PROKAR_LIPOPROTEIN"/>
    <property type="match status" value="1"/>
</dbReference>
<keyword evidence="2" id="KW-1185">Reference proteome</keyword>
<dbReference type="RefSeq" id="WP_126679359.1">
    <property type="nucleotide sequence ID" value="NZ_RYYU01000001.1"/>
</dbReference>
<evidence type="ECO:0000313" key="1">
    <source>
        <dbReference type="EMBL" id="RUL60267.1"/>
    </source>
</evidence>
<dbReference type="Pfam" id="PF16109">
    <property type="entry name" value="DUF4827"/>
    <property type="match status" value="1"/>
</dbReference>
<dbReference type="GO" id="GO:0003755">
    <property type="term" value="F:peptidyl-prolyl cis-trans isomerase activity"/>
    <property type="evidence" value="ECO:0007669"/>
    <property type="project" value="InterPro"/>
</dbReference>
<dbReference type="EMBL" id="RYYU01000001">
    <property type="protein sequence ID" value="RUL60267.1"/>
    <property type="molecule type" value="Genomic_DNA"/>
</dbReference>